<proteinExistence type="predicted"/>
<evidence type="ECO:0000313" key="1">
    <source>
        <dbReference type="EMBL" id="DAD98520.1"/>
    </source>
</evidence>
<accession>A0A8S5NWA8</accession>
<organism evidence="1">
    <name type="scientific">Myoviridae sp. ctrMq22</name>
    <dbReference type="NCBI Taxonomy" id="2825181"/>
    <lineage>
        <taxon>Viruses</taxon>
        <taxon>Duplodnaviria</taxon>
        <taxon>Heunggongvirae</taxon>
        <taxon>Uroviricota</taxon>
        <taxon>Caudoviricetes</taxon>
    </lineage>
</organism>
<protein>
    <submittedName>
        <fullName evidence="1">Uncharacterized protein</fullName>
    </submittedName>
</protein>
<dbReference type="EMBL" id="BK015263">
    <property type="protein sequence ID" value="DAD98520.1"/>
    <property type="molecule type" value="Genomic_DNA"/>
</dbReference>
<name>A0A8S5NWA8_9CAUD</name>
<sequence length="29" mass="3586">MQNCWRKRLCQCAPHRSHTVPRWSGMPRY</sequence>
<reference evidence="1" key="1">
    <citation type="journal article" date="2021" name="Proc. Natl. Acad. Sci. U.S.A.">
        <title>A Catalog of Tens of Thousands of Viruses from Human Metagenomes Reveals Hidden Associations with Chronic Diseases.</title>
        <authorList>
            <person name="Tisza M.J."/>
            <person name="Buck C.B."/>
        </authorList>
    </citation>
    <scope>NUCLEOTIDE SEQUENCE</scope>
    <source>
        <strain evidence="1">CtrMq22</strain>
    </source>
</reference>